<dbReference type="InterPro" id="IPR000182">
    <property type="entry name" value="GNAT_dom"/>
</dbReference>
<evidence type="ECO:0000256" key="1">
    <source>
        <dbReference type="ARBA" id="ARBA00022679"/>
    </source>
</evidence>
<dbReference type="SUPFAM" id="SSF55729">
    <property type="entry name" value="Acyl-CoA N-acyltransferases (Nat)"/>
    <property type="match status" value="1"/>
</dbReference>
<name>A0A3G9ICD5_9ACTN</name>
<organism evidence="4 5">
    <name type="scientific">Nocardioides baekrokdamisoli</name>
    <dbReference type="NCBI Taxonomy" id="1804624"/>
    <lineage>
        <taxon>Bacteria</taxon>
        <taxon>Bacillati</taxon>
        <taxon>Actinomycetota</taxon>
        <taxon>Actinomycetes</taxon>
        <taxon>Propionibacteriales</taxon>
        <taxon>Nocardioidaceae</taxon>
        <taxon>Nocardioides</taxon>
    </lineage>
</organism>
<evidence type="ECO:0000256" key="2">
    <source>
        <dbReference type="ARBA" id="ARBA00023315"/>
    </source>
</evidence>
<evidence type="ECO:0000259" key="3">
    <source>
        <dbReference type="PROSITE" id="PS51186"/>
    </source>
</evidence>
<keyword evidence="2" id="KW-0012">Acyltransferase</keyword>
<dbReference type="GO" id="GO:0016747">
    <property type="term" value="F:acyltransferase activity, transferring groups other than amino-acyl groups"/>
    <property type="evidence" value="ECO:0007669"/>
    <property type="project" value="InterPro"/>
</dbReference>
<dbReference type="Pfam" id="PF00583">
    <property type="entry name" value="Acetyltransf_1"/>
    <property type="match status" value="1"/>
</dbReference>
<dbReference type="Gene3D" id="3.40.630.30">
    <property type="match status" value="1"/>
</dbReference>
<dbReference type="AlphaFoldDB" id="A0A3G9ICD5"/>
<keyword evidence="1 4" id="KW-0808">Transferase</keyword>
<keyword evidence="5" id="KW-1185">Reference proteome</keyword>
<dbReference type="PANTHER" id="PTHR43877:SF5">
    <property type="entry name" value="BLL8307 PROTEIN"/>
    <property type="match status" value="1"/>
</dbReference>
<evidence type="ECO:0000313" key="4">
    <source>
        <dbReference type="EMBL" id="BBH16022.1"/>
    </source>
</evidence>
<dbReference type="KEGG" id="nbe:Back2_03090"/>
<reference evidence="4 5" key="1">
    <citation type="submission" date="2018-11" db="EMBL/GenBank/DDBJ databases">
        <title>Complete genome sequence of Nocardioides baekrokdamisoli strain KCTC 39748.</title>
        <authorList>
            <person name="Kang S.W."/>
            <person name="Lee K.C."/>
            <person name="Kim K.K."/>
            <person name="Kim J.S."/>
            <person name="Kim D.S."/>
            <person name="Ko S.H."/>
            <person name="Yang S.H."/>
            <person name="Shin Y.K."/>
            <person name="Lee J.S."/>
        </authorList>
    </citation>
    <scope>NUCLEOTIDE SEQUENCE [LARGE SCALE GENOMIC DNA]</scope>
    <source>
        <strain evidence="4 5">KCTC 39748</strain>
    </source>
</reference>
<feature type="domain" description="N-acetyltransferase" evidence="3">
    <location>
        <begin position="1"/>
        <end position="150"/>
    </location>
</feature>
<dbReference type="Proteomes" id="UP000271573">
    <property type="component" value="Chromosome"/>
</dbReference>
<accession>A0A3G9ICD5</accession>
<evidence type="ECO:0000313" key="5">
    <source>
        <dbReference type="Proteomes" id="UP000271573"/>
    </source>
</evidence>
<sequence length="150" mass="16229">MELDDLSRPAIADHLREHLDDMRSVSPPESVHALDLDGLRAPNIRFWSAWIDDSLVGTVALKDLGAGDVEIKSMRTTAAARGRGVGRQMLAFALEQARTSGAARVVLETGAEPYFEPARGLYVAAGFSVRGPFADYVVDPNSVYMELALA</sequence>
<dbReference type="InterPro" id="IPR016181">
    <property type="entry name" value="Acyl_CoA_acyltransferase"/>
</dbReference>
<dbReference type="PANTHER" id="PTHR43877">
    <property type="entry name" value="AMINOALKYLPHOSPHONATE N-ACETYLTRANSFERASE-RELATED-RELATED"/>
    <property type="match status" value="1"/>
</dbReference>
<proteinExistence type="predicted"/>
<dbReference type="OrthoDB" id="9803233at2"/>
<dbReference type="EMBL" id="AP019307">
    <property type="protein sequence ID" value="BBH16022.1"/>
    <property type="molecule type" value="Genomic_DNA"/>
</dbReference>
<dbReference type="CDD" id="cd04301">
    <property type="entry name" value="NAT_SF"/>
    <property type="match status" value="1"/>
</dbReference>
<gene>
    <name evidence="4" type="primary">ysnE</name>
    <name evidence="4" type="ORF">Back2_03090</name>
</gene>
<protein>
    <submittedName>
        <fullName evidence="4">N-acetyltransferase</fullName>
    </submittedName>
</protein>
<dbReference type="InterPro" id="IPR050832">
    <property type="entry name" value="Bact_Acetyltransf"/>
</dbReference>
<dbReference type="PROSITE" id="PS51186">
    <property type="entry name" value="GNAT"/>
    <property type="match status" value="1"/>
</dbReference>